<sequence length="301" mass="33324">MALGFVVGGVKAGGSFGSGRRGVCERVERRRSARVSMSKETETLKIVQDETVNKFYMDDGEHGRRELNLKEKEYLFLDALYAYGAADSSPVISDEQFDLLKDDLMWEGSQILLLNEKEKKFLEAARAYYRKEPVMGDEEFDALREELVLEGSKVAVSRGPKCSLETKICTTDTTPDSTRMFVTYLPAAGIGAILWAAVSFEIPYLKSVSDLYSLAIGFPFIALFSKVLTNAVLSSPSLILVGACPNCGEDVRAYFGSILNVGDSPKDFSDVKCEHCRAPLTFRESTRKIEIDASRLTRQAA</sequence>
<name>A0AAV8UWD0_9RHOD</name>
<dbReference type="PANTHER" id="PTHR31032">
    <property type="entry name" value="PGR5-LIKE PROTEIN 1B, CHLOROPLASTIC"/>
    <property type="match status" value="1"/>
</dbReference>
<proteinExistence type="predicted"/>
<evidence type="ECO:0000313" key="2">
    <source>
        <dbReference type="Proteomes" id="UP001157974"/>
    </source>
</evidence>
<dbReference type="Proteomes" id="UP001157974">
    <property type="component" value="Unassembled WGS sequence"/>
</dbReference>
<dbReference type="AlphaFoldDB" id="A0AAV8UWD0"/>
<accession>A0AAV8UWD0</accession>
<comment type="caution">
    <text evidence="1">The sequence shown here is derived from an EMBL/GenBank/DDBJ whole genome shotgun (WGS) entry which is preliminary data.</text>
</comment>
<dbReference type="EMBL" id="JAMWBK010000003">
    <property type="protein sequence ID" value="KAJ8906824.1"/>
    <property type="molecule type" value="Genomic_DNA"/>
</dbReference>
<gene>
    <name evidence="1" type="ORF">NDN08_003310</name>
</gene>
<dbReference type="InterPro" id="IPR039987">
    <property type="entry name" value="PGRL1"/>
</dbReference>
<dbReference type="PANTHER" id="PTHR31032:SF1">
    <property type="entry name" value="PGR5-LIKE PROTEIN 1B, CHLOROPLASTIC"/>
    <property type="match status" value="1"/>
</dbReference>
<keyword evidence="2" id="KW-1185">Reference proteome</keyword>
<dbReference type="GO" id="GO:0009773">
    <property type="term" value="P:photosynthetic electron transport in photosystem I"/>
    <property type="evidence" value="ECO:0007669"/>
    <property type="project" value="InterPro"/>
</dbReference>
<organism evidence="1 2">
    <name type="scientific">Rhodosorus marinus</name>
    <dbReference type="NCBI Taxonomy" id="101924"/>
    <lineage>
        <taxon>Eukaryota</taxon>
        <taxon>Rhodophyta</taxon>
        <taxon>Stylonematophyceae</taxon>
        <taxon>Stylonematales</taxon>
        <taxon>Stylonemataceae</taxon>
        <taxon>Rhodosorus</taxon>
    </lineage>
</organism>
<reference evidence="1 2" key="1">
    <citation type="journal article" date="2023" name="Nat. Commun.">
        <title>Origin of minicircular mitochondrial genomes in red algae.</title>
        <authorList>
            <person name="Lee Y."/>
            <person name="Cho C.H."/>
            <person name="Lee Y.M."/>
            <person name="Park S.I."/>
            <person name="Yang J.H."/>
            <person name="West J.A."/>
            <person name="Bhattacharya D."/>
            <person name="Yoon H.S."/>
        </authorList>
    </citation>
    <scope>NUCLEOTIDE SEQUENCE [LARGE SCALE GENOMIC DNA]</scope>
    <source>
        <strain evidence="1 2">CCMP1338</strain>
        <tissue evidence="1">Whole cell</tissue>
    </source>
</reference>
<dbReference type="GO" id="GO:0009535">
    <property type="term" value="C:chloroplast thylakoid membrane"/>
    <property type="evidence" value="ECO:0007669"/>
    <property type="project" value="InterPro"/>
</dbReference>
<dbReference type="GO" id="GO:0016730">
    <property type="term" value="F:oxidoreductase activity, acting on iron-sulfur proteins as donors"/>
    <property type="evidence" value="ECO:0007669"/>
    <property type="project" value="InterPro"/>
</dbReference>
<evidence type="ECO:0008006" key="3">
    <source>
        <dbReference type="Google" id="ProtNLM"/>
    </source>
</evidence>
<evidence type="ECO:0000313" key="1">
    <source>
        <dbReference type="EMBL" id="KAJ8906824.1"/>
    </source>
</evidence>
<protein>
    <recommendedName>
        <fullName evidence="3">PGR5-like protein 1A, chloroplastic</fullName>
    </recommendedName>
</protein>